<keyword evidence="2" id="KW-1185">Reference proteome</keyword>
<dbReference type="InterPro" id="IPR012334">
    <property type="entry name" value="Pectin_lyas_fold"/>
</dbReference>
<dbReference type="KEGG" id="poz:I0K15_07175"/>
<dbReference type="SUPFAM" id="SSF51126">
    <property type="entry name" value="Pectin lyase-like"/>
    <property type="match status" value="1"/>
</dbReference>
<sequence length="208" mass="22076">MNKAVTDGITLMPPAFIEGLENWSRVDGRPGDASYDGAADAALVTADADFGDCLEIFKTESVLKLRWFGLTAVPPGCYLRVTARVKLVGGNRPSVRIGASAEDATGTPVTTVPAFGPEVFLENYGVPYEVTAIVGVGNRSGVDMVWGTAATAGHLGLDLVGDNNCSVRIEDIRIEDVTSVFHRTMMDWVDVRDYGAIGDGVTDDADAF</sequence>
<organism evidence="1 2">
    <name type="scientific">Pontivivens ytuae</name>
    <dbReference type="NCBI Taxonomy" id="2789856"/>
    <lineage>
        <taxon>Bacteria</taxon>
        <taxon>Pseudomonadati</taxon>
        <taxon>Pseudomonadota</taxon>
        <taxon>Alphaproteobacteria</taxon>
        <taxon>Rhodobacterales</taxon>
        <taxon>Paracoccaceae</taxon>
        <taxon>Pontivivens</taxon>
    </lineage>
</organism>
<dbReference type="AlphaFoldDB" id="A0A7S9LUP9"/>
<accession>A0A7S9LUP9</accession>
<reference evidence="1 2" key="1">
    <citation type="submission" date="2020-11" db="EMBL/GenBank/DDBJ databases">
        <title>Description of Pontivivens ytuae sp. nov. isolated from deep sea sediment of Mariana Trench.</title>
        <authorList>
            <person name="Wang Z."/>
            <person name="Sun Q.-L."/>
            <person name="Xu X.-D."/>
            <person name="Tang Y.-Z."/>
            <person name="Zhang J."/>
        </authorList>
    </citation>
    <scope>NUCLEOTIDE SEQUENCE [LARGE SCALE GENOMIC DNA]</scope>
    <source>
        <strain evidence="1 2">MT2928</strain>
    </source>
</reference>
<dbReference type="RefSeq" id="WP_196104718.1">
    <property type="nucleotide sequence ID" value="NZ_CP064942.1"/>
</dbReference>
<dbReference type="EMBL" id="CP064942">
    <property type="protein sequence ID" value="QPH55511.1"/>
    <property type="molecule type" value="Genomic_DNA"/>
</dbReference>
<proteinExistence type="predicted"/>
<evidence type="ECO:0000313" key="1">
    <source>
        <dbReference type="EMBL" id="QPH55511.1"/>
    </source>
</evidence>
<protein>
    <submittedName>
        <fullName evidence="1">Uncharacterized protein</fullName>
    </submittedName>
</protein>
<gene>
    <name evidence="1" type="ORF">I0K15_07175</name>
</gene>
<dbReference type="Proteomes" id="UP000594800">
    <property type="component" value="Chromosome"/>
</dbReference>
<dbReference type="InterPro" id="IPR011050">
    <property type="entry name" value="Pectin_lyase_fold/virulence"/>
</dbReference>
<name>A0A7S9LUP9_9RHOB</name>
<evidence type="ECO:0000313" key="2">
    <source>
        <dbReference type="Proteomes" id="UP000594800"/>
    </source>
</evidence>
<dbReference type="Gene3D" id="2.160.20.10">
    <property type="entry name" value="Single-stranded right-handed beta-helix, Pectin lyase-like"/>
    <property type="match status" value="1"/>
</dbReference>